<protein>
    <recommendedName>
        <fullName evidence="13 19">Inosine-5'-monophosphate dehydrogenase</fullName>
        <shortName evidence="13">IMP dehydrogenase</shortName>
        <shortName evidence="13">IMPD</shortName>
        <shortName evidence="13">IMPDH</shortName>
        <ecNumber evidence="13 19">1.1.1.205</ecNumber>
    </recommendedName>
</protein>
<evidence type="ECO:0000256" key="13">
    <source>
        <dbReference type="HAMAP-Rule" id="MF_01964"/>
    </source>
</evidence>
<dbReference type="PROSITE" id="PS00487">
    <property type="entry name" value="IMP_DH_GMP_RED"/>
    <property type="match status" value="1"/>
</dbReference>
<accession>A0A179BM46</accession>
<dbReference type="GO" id="GO:0046872">
    <property type="term" value="F:metal ion binding"/>
    <property type="evidence" value="ECO:0007669"/>
    <property type="project" value="UniProtKB-UniRule"/>
</dbReference>
<feature type="active site" description="Thioimidate intermediate" evidence="13 14">
    <location>
        <position position="303"/>
    </location>
</feature>
<dbReference type="SUPFAM" id="SSF54631">
    <property type="entry name" value="CBS-domain pair"/>
    <property type="match status" value="1"/>
</dbReference>
<evidence type="ECO:0000256" key="4">
    <source>
        <dbReference type="ARBA" id="ARBA00022723"/>
    </source>
</evidence>
<evidence type="ECO:0000256" key="10">
    <source>
        <dbReference type="ARBA" id="ARBA00023027"/>
    </source>
</evidence>
<comment type="pathway">
    <text evidence="13 19">Purine metabolism; XMP biosynthesis via de novo pathway; XMP from IMP: step 1/1.</text>
</comment>
<evidence type="ECO:0000256" key="6">
    <source>
        <dbReference type="ARBA" id="ARBA00022749"/>
    </source>
</evidence>
<evidence type="ECO:0000256" key="14">
    <source>
        <dbReference type="PIRSR" id="PIRSR000130-1"/>
    </source>
</evidence>
<feature type="binding site" evidence="13">
    <location>
        <position position="470"/>
    </location>
    <ligand>
        <name>K(+)</name>
        <dbReference type="ChEBI" id="CHEBI:29103"/>
        <note>ligand shared between two tetrameric partners</note>
    </ligand>
</feature>
<feature type="domain" description="CBS" evidence="20">
    <location>
        <begin position="151"/>
        <end position="209"/>
    </location>
</feature>
<dbReference type="GO" id="GO:0003938">
    <property type="term" value="F:IMP dehydrogenase activity"/>
    <property type="evidence" value="ECO:0007669"/>
    <property type="project" value="UniProtKB-UniRule"/>
</dbReference>
<feature type="active site" description="Proton acceptor" evidence="13 14">
    <location>
        <position position="399"/>
    </location>
</feature>
<dbReference type="SUPFAM" id="SSF51412">
    <property type="entry name" value="Inosine monophosphate dehydrogenase (IMPDH)"/>
    <property type="match status" value="1"/>
</dbReference>
<feature type="binding site" evidence="13">
    <location>
        <begin position="359"/>
        <end position="360"/>
    </location>
    <ligand>
        <name>IMP</name>
        <dbReference type="ChEBI" id="CHEBI:58053"/>
    </ligand>
</feature>
<dbReference type="InterPro" id="IPR000644">
    <property type="entry name" value="CBS_dom"/>
</dbReference>
<dbReference type="PROSITE" id="PS51371">
    <property type="entry name" value="CBS"/>
    <property type="match status" value="2"/>
</dbReference>
<evidence type="ECO:0000256" key="3">
    <source>
        <dbReference type="ARBA" id="ARBA00011881"/>
    </source>
</evidence>
<dbReference type="SMART" id="SM01240">
    <property type="entry name" value="IMPDH"/>
    <property type="match status" value="1"/>
</dbReference>
<feature type="binding site" evidence="13 15">
    <location>
        <begin position="296"/>
        <end position="298"/>
    </location>
    <ligand>
        <name>NAD(+)</name>
        <dbReference type="ChEBI" id="CHEBI:57540"/>
    </ligand>
</feature>
<feature type="binding site" description="in other chain" evidence="13 16">
    <location>
        <position position="300"/>
    </location>
    <ligand>
        <name>K(+)</name>
        <dbReference type="ChEBI" id="CHEBI:29103"/>
        <note>ligand shared between two tetrameric partners</note>
    </ligand>
</feature>
<feature type="binding site" evidence="13">
    <location>
        <position position="246"/>
    </location>
    <ligand>
        <name>NAD(+)</name>
        <dbReference type="ChEBI" id="CHEBI:57540"/>
    </ligand>
</feature>
<dbReference type="PIRSF" id="PIRSF000130">
    <property type="entry name" value="IMPDH"/>
    <property type="match status" value="1"/>
</dbReference>
<dbReference type="FunFam" id="3.20.20.70:FF:000003">
    <property type="entry name" value="GMP reductase"/>
    <property type="match status" value="1"/>
</dbReference>
<evidence type="ECO:0000256" key="19">
    <source>
        <dbReference type="RuleBase" id="RU003928"/>
    </source>
</evidence>
<dbReference type="GeneID" id="89663281"/>
<comment type="similarity">
    <text evidence="2 13 18">Belongs to the IMPDH/GMPR family.</text>
</comment>
<proteinExistence type="inferred from homology"/>
<sequence>MQLIGEALTFDDILLVPAHSEVLPRNVQIATQLSRRISLNIPLLSAAMDTVTEAAMAIGMAQEGGIGIIHKNMSPDQQAALVRRVKKFESGIIKDPITTRADVSIREVLRIMSEHGISGVPVVDGERLEGIVTHRDLRFETRMDAPVSSVMTPRERLVTVPEGTSLDATKALLHQYRIEKMLVVNERFELRGLITVKDIRKAIEHPLACRDGQGRLLVGAAVGVGEGTDARVQALAEAGVDVIIVDTAHGHSQGVLDRVRWVKDHFPEVDVIGGNIATAEAALALVKAGADAVKVGIGPGSICTTRIVAGVGVPQVTAISNVADALEGTGVSLIADGGIRFSGDFAKALAAGAHTVMVGGLLAGTDEAPGEIELYQGRSYKAYRGMGSLGAMQQGSADRYFQDASPEAPKLVPEGVEGRVPYKGPAGQVIHQLLGGLRSSMGYLGAEDLSALRSRARFIKITQAGVRESHVHDVNITKEAPNYRVD</sequence>
<dbReference type="Proteomes" id="UP000078302">
    <property type="component" value="Unassembled WGS sequence"/>
</dbReference>
<feature type="binding site" evidence="13">
    <location>
        <begin position="336"/>
        <end position="338"/>
    </location>
    <ligand>
        <name>IMP</name>
        <dbReference type="ChEBI" id="CHEBI:58053"/>
    </ligand>
</feature>
<dbReference type="HAMAP" id="MF_01964">
    <property type="entry name" value="IMPDH"/>
    <property type="match status" value="1"/>
</dbReference>
<dbReference type="GO" id="GO:0006183">
    <property type="term" value="P:GTP biosynthetic process"/>
    <property type="evidence" value="ECO:0007669"/>
    <property type="project" value="TreeGrafter"/>
</dbReference>
<organism evidence="21 22">
    <name type="scientific">Acidithiobacillus ferrooxidans</name>
    <name type="common">Thiobacillus ferrooxidans</name>
    <dbReference type="NCBI Taxonomy" id="920"/>
    <lineage>
        <taxon>Bacteria</taxon>
        <taxon>Pseudomonadati</taxon>
        <taxon>Pseudomonadota</taxon>
        <taxon>Acidithiobacillia</taxon>
        <taxon>Acidithiobacillales</taxon>
        <taxon>Acidithiobacillaceae</taxon>
        <taxon>Acidithiobacillus</taxon>
    </lineage>
</organism>
<feature type="binding site" evidence="13">
    <location>
        <position position="468"/>
    </location>
    <ligand>
        <name>K(+)</name>
        <dbReference type="ChEBI" id="CHEBI:29103"/>
        <note>ligand shared between two tetrameric partners</note>
    </ligand>
</feature>
<name>A0A179BM46_ACIFR</name>
<comment type="activity regulation">
    <text evidence="13">Mycophenolic acid (MPA) is a non-competitive inhibitor that prevents formation of the closed enzyme conformation by binding to the same site as the amobile flap. In contrast, mizoribine monophosphate (MZP) is a competitive inhibitor that induces the closed conformation. MPA is a potent inhibitor of mammalian IMPDHs but a poor inhibitor of the bacterial enzymes. MZP is a more potent inhibitor of bacterial IMPDH.</text>
</comment>
<evidence type="ECO:0000256" key="5">
    <source>
        <dbReference type="ARBA" id="ARBA00022737"/>
    </source>
</evidence>
<evidence type="ECO:0000259" key="20">
    <source>
        <dbReference type="PROSITE" id="PS51371"/>
    </source>
</evidence>
<dbReference type="SMART" id="SM00116">
    <property type="entry name" value="CBS"/>
    <property type="match status" value="2"/>
</dbReference>
<evidence type="ECO:0000256" key="1">
    <source>
        <dbReference type="ARBA" id="ARBA00001958"/>
    </source>
</evidence>
<dbReference type="GO" id="GO:0006177">
    <property type="term" value="P:GMP biosynthetic process"/>
    <property type="evidence" value="ECO:0007669"/>
    <property type="project" value="UniProtKB-UniRule"/>
</dbReference>
<evidence type="ECO:0000256" key="11">
    <source>
        <dbReference type="ARBA" id="ARBA00023122"/>
    </source>
</evidence>
<comment type="function">
    <text evidence="13">Catalyzes the conversion of inosine 5'-phosphate (IMP) to xanthosine 5'-phosphate (XMP), the first committed and rate-limiting step in the de novo synthesis of guanine nucleotides, and therefore plays an important role in the regulation of cell growth.</text>
</comment>
<comment type="caution">
    <text evidence="21">The sequence shown here is derived from an EMBL/GenBank/DDBJ whole genome shotgun (WGS) entry which is preliminary data.</text>
</comment>
<feature type="binding site" evidence="13">
    <location>
        <position position="469"/>
    </location>
    <ligand>
        <name>K(+)</name>
        <dbReference type="ChEBI" id="CHEBI:29103"/>
        <note>ligand shared between two tetrameric partners</note>
    </ligand>
</feature>
<dbReference type="InterPro" id="IPR001093">
    <property type="entry name" value="IMP_DH_GMPRt"/>
</dbReference>
<gene>
    <name evidence="13" type="primary">guaB</name>
    <name evidence="21" type="ORF">A4H96_03055</name>
</gene>
<feature type="binding site" evidence="13">
    <location>
        <position position="414"/>
    </location>
    <ligand>
        <name>IMP</name>
        <dbReference type="ChEBI" id="CHEBI:58053"/>
    </ligand>
</feature>
<dbReference type="GO" id="GO:0000166">
    <property type="term" value="F:nucleotide binding"/>
    <property type="evidence" value="ECO:0007669"/>
    <property type="project" value="UniProtKB-UniRule"/>
</dbReference>
<dbReference type="OrthoDB" id="5287928at2"/>
<feature type="binding site" evidence="13">
    <location>
        <begin position="383"/>
        <end position="387"/>
    </location>
    <ligand>
        <name>IMP</name>
        <dbReference type="ChEBI" id="CHEBI:58053"/>
    </ligand>
</feature>
<keyword evidence="22" id="KW-1185">Reference proteome</keyword>
<dbReference type="CDD" id="cd04601">
    <property type="entry name" value="CBS_pair_IMPDH"/>
    <property type="match status" value="1"/>
</dbReference>
<feature type="binding site" evidence="13">
    <location>
        <position position="301"/>
    </location>
    <ligand>
        <name>IMP</name>
        <dbReference type="ChEBI" id="CHEBI:58053"/>
    </ligand>
</feature>
<evidence type="ECO:0000313" key="21">
    <source>
        <dbReference type="EMBL" id="OAP92796.1"/>
    </source>
</evidence>
<keyword evidence="10 13" id="KW-0520">NAD</keyword>
<dbReference type="EMBL" id="LVXZ01000027">
    <property type="protein sequence ID" value="OAP92796.1"/>
    <property type="molecule type" value="Genomic_DNA"/>
</dbReference>
<evidence type="ECO:0000256" key="9">
    <source>
        <dbReference type="ARBA" id="ARBA00023002"/>
    </source>
</evidence>
<keyword evidence="5" id="KW-0677">Repeat</keyword>
<feature type="binding site" evidence="15">
    <location>
        <begin position="246"/>
        <end position="248"/>
    </location>
    <ligand>
        <name>NAD(+)</name>
        <dbReference type="ChEBI" id="CHEBI:57540"/>
    </ligand>
</feature>
<dbReference type="UniPathway" id="UPA00601">
    <property type="reaction ID" value="UER00295"/>
</dbReference>
<evidence type="ECO:0000313" key="22">
    <source>
        <dbReference type="Proteomes" id="UP000078302"/>
    </source>
</evidence>
<dbReference type="InterPro" id="IPR013785">
    <property type="entry name" value="Aldolase_TIM"/>
</dbReference>
<evidence type="ECO:0000256" key="15">
    <source>
        <dbReference type="PIRSR" id="PIRSR000130-3"/>
    </source>
</evidence>
<evidence type="ECO:0000256" key="7">
    <source>
        <dbReference type="ARBA" id="ARBA00022755"/>
    </source>
</evidence>
<keyword evidence="4 13" id="KW-0479">Metal-binding</keyword>
<comment type="cofactor">
    <cofactor evidence="1 13">
        <name>K(+)</name>
        <dbReference type="ChEBI" id="CHEBI:29103"/>
    </cofactor>
</comment>
<dbReference type="InterPro" id="IPR046342">
    <property type="entry name" value="CBS_dom_sf"/>
</dbReference>
<evidence type="ECO:0000256" key="18">
    <source>
        <dbReference type="RuleBase" id="RU003927"/>
    </source>
</evidence>
<evidence type="ECO:0000256" key="12">
    <source>
        <dbReference type="ARBA" id="ARBA00048028"/>
    </source>
</evidence>
<dbReference type="Pfam" id="PF00571">
    <property type="entry name" value="CBS"/>
    <property type="match status" value="2"/>
</dbReference>
<keyword evidence="9 13" id="KW-0560">Oxidoreductase</keyword>
<dbReference type="InterPro" id="IPR015875">
    <property type="entry name" value="IMP_DH/GMP_Rdtase_CS"/>
</dbReference>
<keyword evidence="11 17" id="KW-0129">CBS domain</keyword>
<feature type="binding site" description="in other chain" evidence="13 16">
    <location>
        <position position="298"/>
    </location>
    <ligand>
        <name>K(+)</name>
        <dbReference type="ChEBI" id="CHEBI:29103"/>
        <note>ligand shared between two tetrameric partners</note>
    </ligand>
</feature>
<feature type="domain" description="CBS" evidence="20">
    <location>
        <begin position="92"/>
        <end position="147"/>
    </location>
</feature>
<comment type="caution">
    <text evidence="13">Lacks conserved residue(s) required for the propagation of feature annotation.</text>
</comment>
<keyword evidence="7 13" id="KW-0658">Purine biosynthesis</keyword>
<evidence type="ECO:0000256" key="17">
    <source>
        <dbReference type="PROSITE-ProRule" id="PRU00703"/>
    </source>
</evidence>
<keyword evidence="8 13" id="KW-0630">Potassium</keyword>
<comment type="catalytic activity">
    <reaction evidence="12 13 19">
        <text>IMP + NAD(+) + H2O = XMP + NADH + H(+)</text>
        <dbReference type="Rhea" id="RHEA:11708"/>
        <dbReference type="ChEBI" id="CHEBI:15377"/>
        <dbReference type="ChEBI" id="CHEBI:15378"/>
        <dbReference type="ChEBI" id="CHEBI:57464"/>
        <dbReference type="ChEBI" id="CHEBI:57540"/>
        <dbReference type="ChEBI" id="CHEBI:57945"/>
        <dbReference type="ChEBI" id="CHEBI:58053"/>
        <dbReference type="EC" id="1.1.1.205"/>
    </reaction>
</comment>
<dbReference type="PANTHER" id="PTHR11911:SF111">
    <property type="entry name" value="INOSINE-5'-MONOPHOSPHATE DEHYDROGENASE"/>
    <property type="match status" value="1"/>
</dbReference>
<dbReference type="RefSeq" id="WP_064218230.1">
    <property type="nucleotide sequence ID" value="NZ_LVXZ01000027.1"/>
</dbReference>
<evidence type="ECO:0000256" key="16">
    <source>
        <dbReference type="PIRSR" id="PIRSR000130-4"/>
    </source>
</evidence>
<comment type="subunit">
    <text evidence="3 13">Homotetramer.</text>
</comment>
<dbReference type="CDD" id="cd00381">
    <property type="entry name" value="IMPDH"/>
    <property type="match status" value="1"/>
</dbReference>
<keyword evidence="6 13" id="KW-0332">GMP biosynthesis</keyword>
<dbReference type="InterPro" id="IPR005990">
    <property type="entry name" value="IMP_DH"/>
</dbReference>
<dbReference type="Pfam" id="PF00478">
    <property type="entry name" value="IMPDH"/>
    <property type="match status" value="1"/>
</dbReference>
<dbReference type="Gene3D" id="3.20.20.70">
    <property type="entry name" value="Aldolase class I"/>
    <property type="match status" value="1"/>
</dbReference>
<dbReference type="PANTHER" id="PTHR11911">
    <property type="entry name" value="INOSINE-5-MONOPHOSPHATE DEHYDROGENASE RELATED"/>
    <property type="match status" value="1"/>
</dbReference>
<evidence type="ECO:0000256" key="2">
    <source>
        <dbReference type="ARBA" id="ARBA00005502"/>
    </source>
</evidence>
<evidence type="ECO:0000256" key="8">
    <source>
        <dbReference type="ARBA" id="ARBA00022958"/>
    </source>
</evidence>
<feature type="binding site" description="in other chain" evidence="13 16">
    <location>
        <position position="303"/>
    </location>
    <ligand>
        <name>K(+)</name>
        <dbReference type="ChEBI" id="CHEBI:29103"/>
        <note>ligand shared between two tetrameric partners</note>
    </ligand>
</feature>
<reference evidence="21 22" key="1">
    <citation type="submission" date="2016-04" db="EMBL/GenBank/DDBJ databases">
        <title>Acidithiobacillus ferrooxidans genome sequencing and assembly.</title>
        <authorList>
            <person name="Zhou Z."/>
        </authorList>
    </citation>
    <scope>NUCLEOTIDE SEQUENCE [LARGE SCALE GENOMIC DNA]</scope>
    <source>
        <strain evidence="21 22">BY0502</strain>
    </source>
</reference>
<dbReference type="AlphaFoldDB" id="A0A179BM46"/>
<dbReference type="EC" id="1.1.1.205" evidence="13 19"/>
<dbReference type="NCBIfam" id="TIGR01302">
    <property type="entry name" value="IMP_dehydrog"/>
    <property type="match status" value="1"/>
</dbReference>